<gene>
    <name evidence="1" type="ORF">GCM10007036_10160</name>
</gene>
<dbReference type="Proteomes" id="UP000603912">
    <property type="component" value="Unassembled WGS sequence"/>
</dbReference>
<keyword evidence="2" id="KW-1185">Reference proteome</keyword>
<comment type="caution">
    <text evidence="1">The sequence shown here is derived from an EMBL/GenBank/DDBJ whole genome shotgun (WGS) entry which is preliminary data.</text>
</comment>
<evidence type="ECO:0000313" key="1">
    <source>
        <dbReference type="EMBL" id="GGH12378.1"/>
    </source>
</evidence>
<dbReference type="RefSeq" id="WP_280514630.1">
    <property type="nucleotide sequence ID" value="NZ_BMES01000001.1"/>
</dbReference>
<reference evidence="1" key="2">
    <citation type="submission" date="2020-09" db="EMBL/GenBank/DDBJ databases">
        <authorList>
            <person name="Sun Q."/>
            <person name="Zhou Y."/>
        </authorList>
    </citation>
    <scope>NUCLEOTIDE SEQUENCE</scope>
    <source>
        <strain evidence="1">CGMCC 1.12214</strain>
    </source>
</reference>
<sequence>MATNVLYGARQSSLLDRVFASVVAFLNNVAEINRRNGAVAPFGL</sequence>
<evidence type="ECO:0000313" key="2">
    <source>
        <dbReference type="Proteomes" id="UP000603912"/>
    </source>
</evidence>
<protein>
    <submittedName>
        <fullName evidence="1">Uncharacterized protein</fullName>
    </submittedName>
</protein>
<reference evidence="1" key="1">
    <citation type="journal article" date="2014" name="Int. J. Syst. Evol. Microbiol.">
        <title>Complete genome sequence of Corynebacterium casei LMG S-19264T (=DSM 44701T), isolated from a smear-ripened cheese.</title>
        <authorList>
            <consortium name="US DOE Joint Genome Institute (JGI-PGF)"/>
            <person name="Walter F."/>
            <person name="Albersmeier A."/>
            <person name="Kalinowski J."/>
            <person name="Ruckert C."/>
        </authorList>
    </citation>
    <scope>NUCLEOTIDE SEQUENCE</scope>
    <source>
        <strain evidence="1">CGMCC 1.12214</strain>
    </source>
</reference>
<proteinExistence type="predicted"/>
<organism evidence="1 2">
    <name type="scientific">Alsobacter metallidurans</name>
    <dbReference type="NCBI Taxonomy" id="340221"/>
    <lineage>
        <taxon>Bacteria</taxon>
        <taxon>Pseudomonadati</taxon>
        <taxon>Pseudomonadota</taxon>
        <taxon>Alphaproteobacteria</taxon>
        <taxon>Hyphomicrobiales</taxon>
        <taxon>Alsobacteraceae</taxon>
        <taxon>Alsobacter</taxon>
    </lineage>
</organism>
<dbReference type="AlphaFoldDB" id="A0A917I5P5"/>
<name>A0A917I5P5_9HYPH</name>
<dbReference type="EMBL" id="BMES01000001">
    <property type="protein sequence ID" value="GGH12378.1"/>
    <property type="molecule type" value="Genomic_DNA"/>
</dbReference>
<accession>A0A917I5P5</accession>